<sequence length="257" mass="30593">MNIKILVATHKQYWMPTDSVYMPIHVGRAGKSDIGYIGDHTGDNISEKNANYCELTGLYWAWKNLEADYIGLVHYRRYFTRKEVRSVEDKKNQILTGEEWETLLSQYPVVVADKRKYYIETNRSHYNNAHHSEGLDVAEQIIAERYPEYSAAFTTVCNRTWAHMFNMFVMRRDLYNQYCEWMFSILAELEMRVDISGYDAYESRIYGFVSEILLDVWLEANRIEYKEQNVSFMEPQNWVKKGSAFLFRKIGWKNKNR</sequence>
<dbReference type="AlphaFoldDB" id="A0A239Y5F8"/>
<feature type="domain" description="DUF4422" evidence="1">
    <location>
        <begin position="4"/>
        <end position="221"/>
    </location>
</feature>
<name>A0A239Y5F8_9FIRM</name>
<organism evidence="2 3">
    <name type="scientific">Veillonella rodentium</name>
    <dbReference type="NCBI Taxonomy" id="248315"/>
    <lineage>
        <taxon>Bacteria</taxon>
        <taxon>Bacillati</taxon>
        <taxon>Bacillota</taxon>
        <taxon>Negativicutes</taxon>
        <taxon>Veillonellales</taxon>
        <taxon>Veillonellaceae</taxon>
        <taxon>Veillonella</taxon>
    </lineage>
</organism>
<dbReference type="Pfam" id="PF14393">
    <property type="entry name" value="DUF4422"/>
    <property type="match status" value="1"/>
</dbReference>
<proteinExistence type="predicted"/>
<dbReference type="InterPro" id="IPR025536">
    <property type="entry name" value="DUF4422"/>
</dbReference>
<keyword evidence="3" id="KW-1185">Reference proteome</keyword>
<protein>
    <recommendedName>
        <fullName evidence="1">DUF4422 domain-containing protein</fullName>
    </recommendedName>
</protein>
<dbReference type="Proteomes" id="UP000214973">
    <property type="component" value="Chromosome 1"/>
</dbReference>
<evidence type="ECO:0000313" key="3">
    <source>
        <dbReference type="Proteomes" id="UP000214973"/>
    </source>
</evidence>
<evidence type="ECO:0000259" key="1">
    <source>
        <dbReference type="Pfam" id="PF14393"/>
    </source>
</evidence>
<dbReference type="RefSeq" id="WP_095064735.1">
    <property type="nucleotide sequence ID" value="NZ_LT906470.1"/>
</dbReference>
<accession>A0A239Y5F8</accession>
<gene>
    <name evidence="2" type="ORF">SAMEA44547418_00077</name>
</gene>
<dbReference type="EMBL" id="LT906470">
    <property type="protein sequence ID" value="SNV54471.1"/>
    <property type="molecule type" value="Genomic_DNA"/>
</dbReference>
<dbReference type="KEGG" id="vrm:44547418_00077"/>
<reference evidence="2 3" key="1">
    <citation type="submission" date="2017-06" db="EMBL/GenBank/DDBJ databases">
        <authorList>
            <consortium name="Pathogen Informatics"/>
        </authorList>
    </citation>
    <scope>NUCLEOTIDE SEQUENCE [LARGE SCALE GENOMIC DNA]</scope>
    <source>
        <strain evidence="2 3">NCTC12018</strain>
    </source>
</reference>
<evidence type="ECO:0000313" key="2">
    <source>
        <dbReference type="EMBL" id="SNV54471.1"/>
    </source>
</evidence>